<accession>A0A9N9NNH4</accession>
<evidence type="ECO:0000313" key="3">
    <source>
        <dbReference type="Proteomes" id="UP000789405"/>
    </source>
</evidence>
<feature type="non-terminal residue" evidence="2">
    <location>
        <position position="1"/>
    </location>
</feature>
<comment type="caution">
    <text evidence="2">The sequence shown here is derived from an EMBL/GenBank/DDBJ whole genome shotgun (WGS) entry which is preliminary data.</text>
</comment>
<keyword evidence="3" id="KW-1185">Reference proteome</keyword>
<feature type="compositionally biased region" description="Polar residues" evidence="1">
    <location>
        <begin position="1"/>
        <end position="15"/>
    </location>
</feature>
<feature type="region of interest" description="Disordered" evidence="1">
    <location>
        <begin position="1"/>
        <end position="21"/>
    </location>
</feature>
<dbReference type="EMBL" id="CAJVPY010014450">
    <property type="protein sequence ID" value="CAG8746632.1"/>
    <property type="molecule type" value="Genomic_DNA"/>
</dbReference>
<dbReference type="Proteomes" id="UP000789405">
    <property type="component" value="Unassembled WGS sequence"/>
</dbReference>
<protein>
    <submittedName>
        <fullName evidence="2">13888_t:CDS:1</fullName>
    </submittedName>
</protein>
<proteinExistence type="predicted"/>
<name>A0A9N9NNH4_9GLOM</name>
<gene>
    <name evidence="2" type="ORF">DERYTH_LOCUS16491</name>
</gene>
<evidence type="ECO:0000313" key="2">
    <source>
        <dbReference type="EMBL" id="CAG8746632.1"/>
    </source>
</evidence>
<reference evidence="2" key="1">
    <citation type="submission" date="2021-06" db="EMBL/GenBank/DDBJ databases">
        <authorList>
            <person name="Kallberg Y."/>
            <person name="Tangrot J."/>
            <person name="Rosling A."/>
        </authorList>
    </citation>
    <scope>NUCLEOTIDE SEQUENCE</scope>
    <source>
        <strain evidence="2">MA453B</strain>
    </source>
</reference>
<dbReference type="AlphaFoldDB" id="A0A9N9NNH4"/>
<organism evidence="2 3">
    <name type="scientific">Dentiscutata erythropus</name>
    <dbReference type="NCBI Taxonomy" id="1348616"/>
    <lineage>
        <taxon>Eukaryota</taxon>
        <taxon>Fungi</taxon>
        <taxon>Fungi incertae sedis</taxon>
        <taxon>Mucoromycota</taxon>
        <taxon>Glomeromycotina</taxon>
        <taxon>Glomeromycetes</taxon>
        <taxon>Diversisporales</taxon>
        <taxon>Gigasporaceae</taxon>
        <taxon>Dentiscutata</taxon>
    </lineage>
</organism>
<evidence type="ECO:0000256" key="1">
    <source>
        <dbReference type="SAM" id="MobiDB-lite"/>
    </source>
</evidence>
<sequence length="54" mass="5694">MEPSATLTINGNSDSGAPGHGESWAFISVHDGIIVEGLKSIDLIDNKIRSEEGK</sequence>